<reference evidence="2 3" key="1">
    <citation type="journal article" date="2018" name="Nat. Genet.">
        <title>The Rosa genome provides new insights in the design of modern roses.</title>
        <authorList>
            <person name="Bendahmane M."/>
        </authorList>
    </citation>
    <scope>NUCLEOTIDE SEQUENCE [LARGE SCALE GENOMIC DNA]</scope>
    <source>
        <strain evidence="3">cv. Old Blush</strain>
    </source>
</reference>
<protein>
    <submittedName>
        <fullName evidence="2">Uncharacterized protein</fullName>
    </submittedName>
</protein>
<comment type="caution">
    <text evidence="2">The sequence shown here is derived from an EMBL/GenBank/DDBJ whole genome shotgun (WGS) entry which is preliminary data.</text>
</comment>
<evidence type="ECO:0000313" key="2">
    <source>
        <dbReference type="EMBL" id="PRQ49749.1"/>
    </source>
</evidence>
<gene>
    <name evidence="2" type="ORF">RchiOBHm_Chr2g0125381</name>
</gene>
<evidence type="ECO:0000256" key="1">
    <source>
        <dbReference type="SAM" id="Phobius"/>
    </source>
</evidence>
<accession>A0A2P6RTJ7</accession>
<dbReference type="EMBL" id="PDCK01000040">
    <property type="protein sequence ID" value="PRQ49749.1"/>
    <property type="molecule type" value="Genomic_DNA"/>
</dbReference>
<keyword evidence="1" id="KW-1133">Transmembrane helix</keyword>
<dbReference type="Gramene" id="PRQ49749">
    <property type="protein sequence ID" value="PRQ49749"/>
    <property type="gene ID" value="RchiOBHm_Chr2g0125381"/>
</dbReference>
<name>A0A2P6RTJ7_ROSCH</name>
<dbReference type="Proteomes" id="UP000238479">
    <property type="component" value="Chromosome 2"/>
</dbReference>
<organism evidence="2 3">
    <name type="scientific">Rosa chinensis</name>
    <name type="common">China rose</name>
    <dbReference type="NCBI Taxonomy" id="74649"/>
    <lineage>
        <taxon>Eukaryota</taxon>
        <taxon>Viridiplantae</taxon>
        <taxon>Streptophyta</taxon>
        <taxon>Embryophyta</taxon>
        <taxon>Tracheophyta</taxon>
        <taxon>Spermatophyta</taxon>
        <taxon>Magnoliopsida</taxon>
        <taxon>eudicotyledons</taxon>
        <taxon>Gunneridae</taxon>
        <taxon>Pentapetalae</taxon>
        <taxon>rosids</taxon>
        <taxon>fabids</taxon>
        <taxon>Rosales</taxon>
        <taxon>Rosaceae</taxon>
        <taxon>Rosoideae</taxon>
        <taxon>Rosoideae incertae sedis</taxon>
        <taxon>Rosa</taxon>
    </lineage>
</organism>
<keyword evidence="1" id="KW-0472">Membrane</keyword>
<feature type="transmembrane region" description="Helical" evidence="1">
    <location>
        <begin position="12"/>
        <end position="30"/>
    </location>
</feature>
<evidence type="ECO:0000313" key="3">
    <source>
        <dbReference type="Proteomes" id="UP000238479"/>
    </source>
</evidence>
<keyword evidence="1" id="KW-0812">Transmembrane</keyword>
<proteinExistence type="predicted"/>
<dbReference type="AlphaFoldDB" id="A0A2P6RTJ7"/>
<keyword evidence="3" id="KW-1185">Reference proteome</keyword>
<sequence>MGPPPPPSTFSFSLMASSFSLLSLSLSLELTKMKSMQPRYNFFQKTMKPSFPSRHSPNCSSGKPPRRMRLCLHI</sequence>